<sequence>MAKSNKPIYRVYEEELNELSYQPDGFFDRLLNFSLNKLTNPVKLPYSFFIPVSEYLRGELFCEDVSEAMGNYEFTQRDLISILVDDFLFQVKDRNNPYDLYHELKQRNDYFVKIYSYSEDKHQPLTFAKPNKTTKTKQIKCSLRRKVALRLEVMLSDITDVEPENEFVVEDILRLLYSDFIQQYKKGNLGNVIPNIIRRLNSELS</sequence>
<proteinExistence type="predicted"/>
<reference evidence="1" key="1">
    <citation type="submission" date="2021-04" db="EMBL/GenBank/DDBJ databases">
        <title>Genomic analysis of electroactive and textile dye degrading Bacillus circulans strain: DC10 isolated from constructed wetland-microbial fuel cells treating textile dye wastewaters.</title>
        <authorList>
            <person name="Patel D.U."/>
            <person name="Desai C.R."/>
        </authorList>
    </citation>
    <scope>NUCLEOTIDE SEQUENCE</scope>
    <source>
        <strain evidence="1">DC10</strain>
    </source>
</reference>
<accession>A0A941GJF8</accession>
<protein>
    <submittedName>
        <fullName evidence="1">Uncharacterized protein</fullName>
    </submittedName>
</protein>
<evidence type="ECO:0000313" key="1">
    <source>
        <dbReference type="EMBL" id="MBR8669578.1"/>
    </source>
</evidence>
<dbReference type="EMBL" id="JAGTPX010000006">
    <property type="protein sequence ID" value="MBR8669578.1"/>
    <property type="molecule type" value="Genomic_DNA"/>
</dbReference>
<dbReference type="AlphaFoldDB" id="A0A941GJF8"/>
<organism evidence="1">
    <name type="scientific">Niallia circulans</name>
    <name type="common">Bacillus circulans</name>
    <dbReference type="NCBI Taxonomy" id="1397"/>
    <lineage>
        <taxon>Bacteria</taxon>
        <taxon>Bacillati</taxon>
        <taxon>Bacillota</taxon>
        <taxon>Bacilli</taxon>
        <taxon>Bacillales</taxon>
        <taxon>Bacillaceae</taxon>
        <taxon>Niallia</taxon>
    </lineage>
</organism>
<comment type="caution">
    <text evidence="1">The sequence shown here is derived from an EMBL/GenBank/DDBJ whole genome shotgun (WGS) entry which is preliminary data.</text>
</comment>
<gene>
    <name evidence="1" type="ORF">KD144_08490</name>
</gene>
<name>A0A941GJF8_NIACI</name>
<dbReference type="RefSeq" id="WP_171510397.1">
    <property type="nucleotide sequence ID" value="NZ_CP053316.1"/>
</dbReference>